<protein>
    <submittedName>
        <fullName evidence="2">Wzt carbohydrate-binding domain-containing protein</fullName>
    </submittedName>
</protein>
<feature type="domain" description="Wzt C-terminal" evidence="1">
    <location>
        <begin position="36"/>
        <end position="147"/>
    </location>
</feature>
<organism evidence="2">
    <name type="scientific">Leptolyngbya boryana CZ1</name>
    <dbReference type="NCBI Taxonomy" id="3060204"/>
    <lineage>
        <taxon>Bacteria</taxon>
        <taxon>Bacillati</taxon>
        <taxon>Cyanobacteriota</taxon>
        <taxon>Cyanophyceae</taxon>
        <taxon>Leptolyngbyales</taxon>
        <taxon>Leptolyngbyaceae</taxon>
        <taxon>Leptolyngbya group</taxon>
        <taxon>Leptolyngbya</taxon>
    </lineage>
</organism>
<evidence type="ECO:0000259" key="1">
    <source>
        <dbReference type="Pfam" id="PF14524"/>
    </source>
</evidence>
<dbReference type="Gene3D" id="2.70.50.60">
    <property type="entry name" value="abc- transporter (atp binding component) like domain"/>
    <property type="match status" value="1"/>
</dbReference>
<dbReference type="InterPro" id="IPR029439">
    <property type="entry name" value="Wzt_C"/>
</dbReference>
<accession>A0AA97ALE8</accession>
<reference evidence="2" key="1">
    <citation type="journal article" date="2023" name="Plants (Basel)">
        <title>Genomic Analysis of Leptolyngbya boryana CZ1 Reveals Efficient Carbon Fixation Modules.</title>
        <authorList>
            <person name="Bai X."/>
            <person name="Wang H."/>
            <person name="Cheng W."/>
            <person name="Wang J."/>
            <person name="Ma M."/>
            <person name="Hu H."/>
            <person name="Song Z."/>
            <person name="Ma H."/>
            <person name="Fan Y."/>
            <person name="Du C."/>
            <person name="Xu J."/>
        </authorList>
    </citation>
    <scope>NUCLEOTIDE SEQUENCE</scope>
    <source>
        <strain evidence="2">CZ1</strain>
    </source>
</reference>
<sequence>MAGDATTVTRRYENDLFLEDAPSATGEFQRKRRAAQQSSGVDITGVFFRDQTQEKIAVPVSGERIEFCIHAESETAIVEANMVVSIRERAGEGEKTLVLSTLHDKTPFSITAGTNEIRLKFPYLGLKPGSYILDLHLYQGSYIVLDSVQDFIFRRIQKLN</sequence>
<dbReference type="EMBL" id="CP130144">
    <property type="protein sequence ID" value="WNZ43973.1"/>
    <property type="molecule type" value="Genomic_DNA"/>
</dbReference>
<name>A0AA97ALE8_LEPBY</name>
<gene>
    <name evidence="2" type="ORF">Q2T42_19255</name>
</gene>
<evidence type="ECO:0000313" key="2">
    <source>
        <dbReference type="EMBL" id="WNZ43973.1"/>
    </source>
</evidence>
<reference evidence="2" key="2">
    <citation type="submission" date="2023-07" db="EMBL/GenBank/DDBJ databases">
        <authorList>
            <person name="Bai X.-H."/>
            <person name="Wang H.-H."/>
            <person name="Wang J."/>
            <person name="Ma M.-Y."/>
            <person name="Hu H.-H."/>
            <person name="Song Z.-L."/>
            <person name="Ma H.-G."/>
            <person name="Fan Y."/>
            <person name="Du C.-Y."/>
            <person name="Xu J.-C."/>
        </authorList>
    </citation>
    <scope>NUCLEOTIDE SEQUENCE</scope>
    <source>
        <strain evidence="2">CZ1</strain>
    </source>
</reference>
<dbReference type="CDD" id="cd10147">
    <property type="entry name" value="Wzt_C-like"/>
    <property type="match status" value="1"/>
</dbReference>
<dbReference type="RefSeq" id="WP_316426155.1">
    <property type="nucleotide sequence ID" value="NZ_CP130144.1"/>
</dbReference>
<dbReference type="AlphaFoldDB" id="A0AA97ALE8"/>
<dbReference type="Pfam" id="PF14524">
    <property type="entry name" value="Wzt_C"/>
    <property type="match status" value="1"/>
</dbReference>
<proteinExistence type="predicted"/>